<dbReference type="EMBL" id="QSES01000007">
    <property type="protein sequence ID" value="RGZ94123.1"/>
    <property type="molecule type" value="Genomic_DNA"/>
</dbReference>
<name>A0A414A4D6_9FIRM</name>
<proteinExistence type="predicted"/>
<dbReference type="AlphaFoldDB" id="A0A414A4D6"/>
<evidence type="ECO:0000313" key="5">
    <source>
        <dbReference type="Proteomes" id="UP000286104"/>
    </source>
</evidence>
<dbReference type="EMBL" id="QSHU01000004">
    <property type="protein sequence ID" value="RHC40441.1"/>
    <property type="molecule type" value="Genomic_DNA"/>
</dbReference>
<gene>
    <name evidence="3" type="ORF">DW848_04730</name>
    <name evidence="2" type="ORF">DW967_04990</name>
</gene>
<organism evidence="3 5">
    <name type="scientific">Agathobacter rectalis</name>
    <dbReference type="NCBI Taxonomy" id="39491"/>
    <lineage>
        <taxon>Bacteria</taxon>
        <taxon>Bacillati</taxon>
        <taxon>Bacillota</taxon>
        <taxon>Clostridia</taxon>
        <taxon>Lachnospirales</taxon>
        <taxon>Lachnospiraceae</taxon>
        <taxon>Agathobacter</taxon>
    </lineage>
</organism>
<dbReference type="Proteomes" id="UP000283721">
    <property type="component" value="Unassembled WGS sequence"/>
</dbReference>
<evidence type="ECO:0000256" key="1">
    <source>
        <dbReference type="SAM" id="Phobius"/>
    </source>
</evidence>
<keyword evidence="1" id="KW-0472">Membrane</keyword>
<sequence length="122" mass="14231">MQKNFKDVPIGQIIYHLNTPLEGTNTSSFSVVFISIILIIIICVLVVTFGLLIFRKKKNKWIYKFWMSLLGCIAIGYSVILCCFHFDIISYFKYTKQHSMIYEDNYVDGRNVATTFPKEKEI</sequence>
<feature type="transmembrane region" description="Helical" evidence="1">
    <location>
        <begin position="29"/>
        <end position="54"/>
    </location>
</feature>
<evidence type="ECO:0000313" key="2">
    <source>
        <dbReference type="EMBL" id="RGZ94123.1"/>
    </source>
</evidence>
<evidence type="ECO:0000313" key="3">
    <source>
        <dbReference type="EMBL" id="RHC40441.1"/>
    </source>
</evidence>
<reference evidence="4 5" key="1">
    <citation type="submission" date="2018-08" db="EMBL/GenBank/DDBJ databases">
        <title>A genome reference for cultivated species of the human gut microbiota.</title>
        <authorList>
            <person name="Zou Y."/>
            <person name="Xue W."/>
            <person name="Luo G."/>
        </authorList>
    </citation>
    <scope>NUCLEOTIDE SEQUENCE [LARGE SCALE GENOMIC DNA]</scope>
    <source>
        <strain evidence="3 5">AM36-3AA</strain>
        <strain evidence="2 4">AM47-6BH</strain>
    </source>
</reference>
<keyword evidence="1" id="KW-0812">Transmembrane</keyword>
<evidence type="ECO:0000313" key="4">
    <source>
        <dbReference type="Proteomes" id="UP000283721"/>
    </source>
</evidence>
<protein>
    <submittedName>
        <fullName evidence="3">Uncharacterized protein</fullName>
    </submittedName>
</protein>
<accession>A0A414A4D6</accession>
<feature type="transmembrane region" description="Helical" evidence="1">
    <location>
        <begin position="66"/>
        <end position="92"/>
    </location>
</feature>
<keyword evidence="1" id="KW-1133">Transmembrane helix</keyword>
<dbReference type="Proteomes" id="UP000286104">
    <property type="component" value="Unassembled WGS sequence"/>
</dbReference>
<comment type="caution">
    <text evidence="3">The sequence shown here is derived from an EMBL/GenBank/DDBJ whole genome shotgun (WGS) entry which is preliminary data.</text>
</comment>